<proteinExistence type="predicted"/>
<evidence type="ECO:0000313" key="1">
    <source>
        <dbReference type="EMBL" id="CAB4346529.1"/>
    </source>
</evidence>
<accession>A0A6J5ZZ70</accession>
<organism evidence="1">
    <name type="scientific">freshwater metagenome</name>
    <dbReference type="NCBI Taxonomy" id="449393"/>
    <lineage>
        <taxon>unclassified sequences</taxon>
        <taxon>metagenomes</taxon>
        <taxon>ecological metagenomes</taxon>
    </lineage>
</organism>
<protein>
    <submittedName>
        <fullName evidence="1">Unannotated protein</fullName>
    </submittedName>
</protein>
<gene>
    <name evidence="1" type="ORF">UFOPK3522_01395</name>
</gene>
<sequence length="81" mass="9011">MSEERSAPRILASTVLSFEKRTVTFFAPSTTWALVRIVPLLSITKPEPVALPFCDSGAPKMFVSFLTTSAVMKTTPFESRW</sequence>
<reference evidence="1" key="1">
    <citation type="submission" date="2020-05" db="EMBL/GenBank/DDBJ databases">
        <authorList>
            <person name="Chiriac C."/>
            <person name="Salcher M."/>
            <person name="Ghai R."/>
            <person name="Kavagutti S V."/>
        </authorList>
    </citation>
    <scope>NUCLEOTIDE SEQUENCE</scope>
</reference>
<dbReference type="EMBL" id="CAESAO010000152">
    <property type="protein sequence ID" value="CAB4346529.1"/>
    <property type="molecule type" value="Genomic_DNA"/>
</dbReference>
<name>A0A6J5ZZ70_9ZZZZ</name>
<dbReference type="AlphaFoldDB" id="A0A6J5ZZ70"/>